<accession>F8FL54</accession>
<dbReference type="PATRIC" id="fig|1036673.3.peg.1233"/>
<gene>
    <name evidence="2" type="ordered locus">KNP414_01409</name>
</gene>
<dbReference type="KEGG" id="pms:KNP414_01409"/>
<dbReference type="Proteomes" id="UP000006620">
    <property type="component" value="Chromosome"/>
</dbReference>
<dbReference type="HOGENOM" id="CLU_1601065_0_0_9"/>
<dbReference type="AlphaFoldDB" id="F8FL54"/>
<reference evidence="2 3" key="2">
    <citation type="journal article" date="2013" name="Genome Announc.">
        <title>Genome Sequence of Growth-Improving Paenibacillus mucilaginosus Strain KNP414.</title>
        <authorList>
            <person name="Lu J.J."/>
            <person name="Wang J.F."/>
            <person name="Hu X.F."/>
        </authorList>
    </citation>
    <scope>NUCLEOTIDE SEQUENCE [LARGE SCALE GENOMIC DNA]</scope>
    <source>
        <strain evidence="2 3">KNP414</strain>
    </source>
</reference>
<dbReference type="RefSeq" id="WP_013915135.1">
    <property type="nucleotide sequence ID" value="NC_015690.1"/>
</dbReference>
<organism evidence="2 3">
    <name type="scientific">Paenibacillus mucilaginosus (strain KNP414)</name>
    <dbReference type="NCBI Taxonomy" id="1036673"/>
    <lineage>
        <taxon>Bacteria</taxon>
        <taxon>Bacillati</taxon>
        <taxon>Bacillota</taxon>
        <taxon>Bacilli</taxon>
        <taxon>Bacillales</taxon>
        <taxon>Paenibacillaceae</taxon>
        <taxon>Paenibacillus</taxon>
    </lineage>
</organism>
<feature type="domain" description="Hemerythrin-like" evidence="1">
    <location>
        <begin position="10"/>
        <end position="154"/>
    </location>
</feature>
<protein>
    <recommendedName>
        <fullName evidence="1">Hemerythrin-like domain-containing protein</fullName>
    </recommendedName>
</protein>
<evidence type="ECO:0000313" key="2">
    <source>
        <dbReference type="EMBL" id="AEI39973.1"/>
    </source>
</evidence>
<dbReference type="EMBL" id="CP002869">
    <property type="protein sequence ID" value="AEI39973.1"/>
    <property type="molecule type" value="Genomic_DNA"/>
</dbReference>
<dbReference type="Gene3D" id="1.20.120.520">
    <property type="entry name" value="nmb1532 protein domain like"/>
    <property type="match status" value="1"/>
</dbReference>
<sequence>MTAYLGPAWRRLTEEHRSLGDMVYTLEAKVRTAGMDRGGRRSFPEWVLDDLHRSAAALRAELDLHSLWETKDLFPRLMELFPTPEGHIIVTSLWMLEKEHELADEYFDSFFREVGDLKAGRRGAALTRVLEDLMQAVRLVREHLEAEEDLLLPLMQESLQLAGEQG</sequence>
<evidence type="ECO:0000259" key="1">
    <source>
        <dbReference type="Pfam" id="PF01814"/>
    </source>
</evidence>
<evidence type="ECO:0000313" key="3">
    <source>
        <dbReference type="Proteomes" id="UP000006620"/>
    </source>
</evidence>
<proteinExistence type="predicted"/>
<name>F8FL54_PAEMK</name>
<reference evidence="3" key="1">
    <citation type="submission" date="2011-06" db="EMBL/GenBank/DDBJ databases">
        <title>Complete genome sequence of Paenibacillus mucilaginosus KNP414.</title>
        <authorList>
            <person name="Wang J."/>
            <person name="Hu S."/>
            <person name="Hu X."/>
            <person name="Zhang B."/>
            <person name="Dong D."/>
            <person name="Zhang S."/>
            <person name="Zhao K."/>
            <person name="Wu D."/>
        </authorList>
    </citation>
    <scope>NUCLEOTIDE SEQUENCE [LARGE SCALE GENOMIC DNA]</scope>
    <source>
        <strain evidence="3">KNP414</strain>
    </source>
</reference>
<dbReference type="Pfam" id="PF01814">
    <property type="entry name" value="Hemerythrin"/>
    <property type="match status" value="1"/>
</dbReference>
<dbReference type="InterPro" id="IPR012312">
    <property type="entry name" value="Hemerythrin-like"/>
</dbReference>